<gene>
    <name evidence="3" type="ORF">RchiOBHm_Chr1g0351401</name>
</gene>
<keyword evidence="3" id="KW-0378">Hydrolase</keyword>
<dbReference type="Gene3D" id="3.40.50.1820">
    <property type="entry name" value="alpha/beta hydrolase"/>
    <property type="match status" value="1"/>
</dbReference>
<name>A0A2P6SGC4_ROSCH</name>
<evidence type="ECO:0000313" key="4">
    <source>
        <dbReference type="Proteomes" id="UP000238479"/>
    </source>
</evidence>
<dbReference type="EMBL" id="PDCK01000039">
    <property type="protein sequence ID" value="PRQ57718.1"/>
    <property type="molecule type" value="Genomic_DNA"/>
</dbReference>
<dbReference type="GO" id="GO:0106435">
    <property type="term" value="F:carboxylesterase activity"/>
    <property type="evidence" value="ECO:0007669"/>
    <property type="project" value="UniProtKB-EC"/>
</dbReference>
<evidence type="ECO:0000259" key="2">
    <source>
        <dbReference type="Pfam" id="PF07859"/>
    </source>
</evidence>
<dbReference type="EC" id="3.1.1.1" evidence="3"/>
<dbReference type="Gramene" id="PRQ57718">
    <property type="protein sequence ID" value="PRQ57718"/>
    <property type="gene ID" value="RchiOBHm_Chr1g0351401"/>
</dbReference>
<evidence type="ECO:0000313" key="3">
    <source>
        <dbReference type="EMBL" id="PRQ57718.1"/>
    </source>
</evidence>
<protein>
    <submittedName>
        <fullName evidence="3">Putative carboxylesterase</fullName>
        <ecNumber evidence="3">3.1.1.1</ecNumber>
    </submittedName>
</protein>
<dbReference type="Proteomes" id="UP000238479">
    <property type="component" value="Chromosome 1"/>
</dbReference>
<comment type="caution">
    <text evidence="3">The sequence shown here is derived from an EMBL/GenBank/DDBJ whole genome shotgun (WGS) entry which is preliminary data.</text>
</comment>
<organism evidence="3 4">
    <name type="scientific">Rosa chinensis</name>
    <name type="common">China rose</name>
    <dbReference type="NCBI Taxonomy" id="74649"/>
    <lineage>
        <taxon>Eukaryota</taxon>
        <taxon>Viridiplantae</taxon>
        <taxon>Streptophyta</taxon>
        <taxon>Embryophyta</taxon>
        <taxon>Tracheophyta</taxon>
        <taxon>Spermatophyta</taxon>
        <taxon>Magnoliopsida</taxon>
        <taxon>eudicotyledons</taxon>
        <taxon>Gunneridae</taxon>
        <taxon>Pentapetalae</taxon>
        <taxon>rosids</taxon>
        <taxon>fabids</taxon>
        <taxon>Rosales</taxon>
        <taxon>Rosaceae</taxon>
        <taxon>Rosoideae</taxon>
        <taxon>Rosoideae incertae sedis</taxon>
        <taxon>Rosa</taxon>
    </lineage>
</organism>
<keyword evidence="4" id="KW-1185">Reference proteome</keyword>
<accession>A0A2P6SGC4</accession>
<evidence type="ECO:0000256" key="1">
    <source>
        <dbReference type="ARBA" id="ARBA00010515"/>
    </source>
</evidence>
<dbReference type="STRING" id="74649.A0A2P6SGC4"/>
<feature type="domain" description="Alpha/beta hydrolase fold-3" evidence="2">
    <location>
        <begin position="1"/>
        <end position="74"/>
    </location>
</feature>
<dbReference type="InterPro" id="IPR029058">
    <property type="entry name" value="AB_hydrolase_fold"/>
</dbReference>
<dbReference type="Pfam" id="PF07859">
    <property type="entry name" value="Abhydrolase_3"/>
    <property type="match status" value="1"/>
</dbReference>
<proteinExistence type="inferred from homology"/>
<dbReference type="SUPFAM" id="SSF53474">
    <property type="entry name" value="alpha/beta-Hydrolases"/>
    <property type="match status" value="1"/>
</dbReference>
<dbReference type="InterPro" id="IPR013094">
    <property type="entry name" value="AB_hydrolase_3"/>
</dbReference>
<reference evidence="3 4" key="1">
    <citation type="journal article" date="2018" name="Nat. Genet.">
        <title>The Rosa genome provides new insights in the design of modern roses.</title>
        <authorList>
            <person name="Bendahmane M."/>
        </authorList>
    </citation>
    <scope>NUCLEOTIDE SEQUENCE [LARGE SCALE GENOMIC DNA]</scope>
    <source>
        <strain evidence="4">cv. Old Blush</strain>
    </source>
</reference>
<dbReference type="AlphaFoldDB" id="A0A2P6SGC4"/>
<comment type="similarity">
    <text evidence="1">Belongs to the 'GDXG' lipolytic enzyme family.</text>
</comment>
<sequence>MWALSLPEGADRDHEYCNPSINGGDGRIGRLPWCLVSGNGGDPLVDRQEEIAALLESRGVHVTARFEEGGFHGAELFDPNTAEAFYEIVKEFIGSCCARGSDDVAVLKSAM</sequence>
<dbReference type="OMA" id="NTAEAFY"/>